<comment type="subcellular location">
    <subcellularLocation>
        <location evidence="1">Cytoplasm</location>
    </subcellularLocation>
</comment>
<name>A0A8K0NWS5_LADFU</name>
<reference evidence="3" key="2">
    <citation type="submission" date="2017-10" db="EMBL/GenBank/DDBJ databases">
        <title>Ladona fulva Genome sequencing and assembly.</title>
        <authorList>
            <person name="Murali S."/>
            <person name="Richards S."/>
            <person name="Bandaranaike D."/>
            <person name="Bellair M."/>
            <person name="Blankenburg K."/>
            <person name="Chao H."/>
            <person name="Dinh H."/>
            <person name="Doddapaneni H."/>
            <person name="Dugan-Rocha S."/>
            <person name="Elkadiri S."/>
            <person name="Gnanaolivu R."/>
            <person name="Hernandez B."/>
            <person name="Skinner E."/>
            <person name="Javaid M."/>
            <person name="Lee S."/>
            <person name="Li M."/>
            <person name="Ming W."/>
            <person name="Munidasa M."/>
            <person name="Muniz J."/>
            <person name="Nguyen L."/>
            <person name="Hughes D."/>
            <person name="Osuji N."/>
            <person name="Pu L.-L."/>
            <person name="Puazo M."/>
            <person name="Qu C."/>
            <person name="Quiroz J."/>
            <person name="Raj R."/>
            <person name="Weissenberger G."/>
            <person name="Xin Y."/>
            <person name="Zou X."/>
            <person name="Han Y."/>
            <person name="Worley K."/>
            <person name="Muzny D."/>
            <person name="Gibbs R."/>
        </authorList>
    </citation>
    <scope>NUCLEOTIDE SEQUENCE</scope>
    <source>
        <strain evidence="3">Sampled in the wild</strain>
    </source>
</reference>
<dbReference type="PANTHER" id="PTHR21331">
    <property type="entry name" value="BRCA1-ASSOCIATED ATM ACTIVATOR 1"/>
    <property type="match status" value="1"/>
</dbReference>
<dbReference type="GO" id="GO:0005737">
    <property type="term" value="C:cytoplasm"/>
    <property type="evidence" value="ECO:0007669"/>
    <property type="project" value="UniProtKB-SubCell"/>
</dbReference>
<dbReference type="EMBL" id="KZ308322">
    <property type="protein sequence ID" value="KAG8227375.1"/>
    <property type="molecule type" value="Genomic_DNA"/>
</dbReference>
<dbReference type="SUPFAM" id="SSF48371">
    <property type="entry name" value="ARM repeat"/>
    <property type="match status" value="1"/>
</dbReference>
<dbReference type="InterPro" id="IPR038904">
    <property type="entry name" value="BRAT1"/>
</dbReference>
<dbReference type="InterPro" id="IPR016024">
    <property type="entry name" value="ARM-type_fold"/>
</dbReference>
<dbReference type="GO" id="GO:0006974">
    <property type="term" value="P:DNA damage response"/>
    <property type="evidence" value="ECO:0007669"/>
    <property type="project" value="InterPro"/>
</dbReference>
<evidence type="ECO:0000256" key="1">
    <source>
        <dbReference type="ARBA" id="ARBA00004496"/>
    </source>
</evidence>
<organism evidence="3 4">
    <name type="scientific">Ladona fulva</name>
    <name type="common">Scarce chaser dragonfly</name>
    <name type="synonym">Libellula fulva</name>
    <dbReference type="NCBI Taxonomy" id="123851"/>
    <lineage>
        <taxon>Eukaryota</taxon>
        <taxon>Metazoa</taxon>
        <taxon>Ecdysozoa</taxon>
        <taxon>Arthropoda</taxon>
        <taxon>Hexapoda</taxon>
        <taxon>Insecta</taxon>
        <taxon>Pterygota</taxon>
        <taxon>Palaeoptera</taxon>
        <taxon>Odonata</taxon>
        <taxon>Epiprocta</taxon>
        <taxon>Anisoptera</taxon>
        <taxon>Libelluloidea</taxon>
        <taxon>Libellulidae</taxon>
        <taxon>Ladona</taxon>
    </lineage>
</organism>
<keyword evidence="4" id="KW-1185">Reference proteome</keyword>
<accession>A0A8K0NWS5</accession>
<dbReference type="AlphaFoldDB" id="A0A8K0NWS5"/>
<dbReference type="Proteomes" id="UP000792457">
    <property type="component" value="Unassembled WGS sequence"/>
</dbReference>
<dbReference type="OrthoDB" id="10057956at2759"/>
<evidence type="ECO:0000313" key="3">
    <source>
        <dbReference type="EMBL" id="KAG8227375.1"/>
    </source>
</evidence>
<evidence type="ECO:0000313" key="4">
    <source>
        <dbReference type="Proteomes" id="UP000792457"/>
    </source>
</evidence>
<dbReference type="PANTHER" id="PTHR21331:SF2">
    <property type="entry name" value="BRCA1-ASSOCIATED ATM ACTIVATOR 1"/>
    <property type="match status" value="1"/>
</dbReference>
<gene>
    <name evidence="3" type="ORF">J437_LFUL000383</name>
</gene>
<sequence>MKMEESVEEIFSRTLNLLGEPNIKISDDTYFQILLSKLSKQENRKKLLSLPVCEDFLTKVLGRKEETIASNGSVIVFAMQLLGLLISEEEKFMSPALQSLVAVVSETHIFKSSKNSSLQLSYVTVLSSLTKHAKGTQWILEKALWRDVIQVYLEDRSLYIRRESQKFIIDLLDVARNYSSKSEAILHDAFLPITAKKNVCSSHFSVQEGESKSLENSPITLTIDLVSSILEASLLNPLPALDTSLTNFDLESFAHHFLDHISEKNPDHDFITQLVLAVALHCHSCLCKLKRKLEVSFEDEQGNRLLLRDQLIYIQVVPFLFNENIVHKELNRNFLSHICETTSSKTQQLAIQLKEAIKRSNELVETAYLSLVSLLQMKDLLEREPAVVVFRAMAFILWRYSEPEKTENLLLISKSPKLLCAVLGGLKSFIEMFHMTWRDSLETLCLMSFMIGILQDPNVPSKIVVQCFQLMKRCIEDFIPPNLALLINSVSNSSLSQLGPLLAKRIHDPNWEVKDSVFEVLECISNISDIKFPVFQEVLLKNQLCFLTAEVGIADTESYVRASSLACLTAMVKVSMLWQECLSSMHIP</sequence>
<comment type="caution">
    <text evidence="3">The sequence shown here is derived from an EMBL/GenBank/DDBJ whole genome shotgun (WGS) entry which is preliminary data.</text>
</comment>
<dbReference type="GO" id="GO:0008283">
    <property type="term" value="P:cell population proliferation"/>
    <property type="evidence" value="ECO:0007669"/>
    <property type="project" value="InterPro"/>
</dbReference>
<reference evidence="3" key="1">
    <citation type="submission" date="2013-04" db="EMBL/GenBank/DDBJ databases">
        <authorList>
            <person name="Qu J."/>
            <person name="Murali S.C."/>
            <person name="Bandaranaike D."/>
            <person name="Bellair M."/>
            <person name="Blankenburg K."/>
            <person name="Chao H."/>
            <person name="Dinh H."/>
            <person name="Doddapaneni H."/>
            <person name="Downs B."/>
            <person name="Dugan-Rocha S."/>
            <person name="Elkadiri S."/>
            <person name="Gnanaolivu R.D."/>
            <person name="Hernandez B."/>
            <person name="Javaid M."/>
            <person name="Jayaseelan J.C."/>
            <person name="Lee S."/>
            <person name="Li M."/>
            <person name="Ming W."/>
            <person name="Munidasa M."/>
            <person name="Muniz J."/>
            <person name="Nguyen L."/>
            <person name="Ongeri F."/>
            <person name="Osuji N."/>
            <person name="Pu L.-L."/>
            <person name="Puazo M."/>
            <person name="Qu C."/>
            <person name="Quiroz J."/>
            <person name="Raj R."/>
            <person name="Weissenberger G."/>
            <person name="Xin Y."/>
            <person name="Zou X."/>
            <person name="Han Y."/>
            <person name="Richards S."/>
            <person name="Worley K."/>
            <person name="Muzny D."/>
            <person name="Gibbs R."/>
        </authorList>
    </citation>
    <scope>NUCLEOTIDE SEQUENCE</scope>
    <source>
        <strain evidence="3">Sampled in the wild</strain>
    </source>
</reference>
<keyword evidence="2" id="KW-0963">Cytoplasm</keyword>
<protein>
    <submittedName>
        <fullName evidence="3">Uncharacterized protein</fullName>
    </submittedName>
</protein>
<proteinExistence type="predicted"/>
<evidence type="ECO:0000256" key="2">
    <source>
        <dbReference type="ARBA" id="ARBA00022490"/>
    </source>
</evidence>
<feature type="non-terminal residue" evidence="3">
    <location>
        <position position="588"/>
    </location>
</feature>
<dbReference type="GO" id="GO:0005634">
    <property type="term" value="C:nucleus"/>
    <property type="evidence" value="ECO:0007669"/>
    <property type="project" value="TreeGrafter"/>
</dbReference>